<sequence>MNRATTTASMETEQAPNTALTLDLQNQYPNNVVLPEVLKSIPKSNELPKVRSRWNINEEIASWLTSFHKHSEWLSTTLKTRPPTGSIFLYNRKRVKFRHDGFVWKKRKEGKSTREDHMKLKVKGEECLYGGYVHSAIVPTFHRRSYWLLQNPDIVLVHYLNDWQPHESKGSTDDSLVFNPALDGRHWTTAELLDQIQPMFVGLKLRVNGTTESLAGSASLEALVQYMLAEQAKAGHLTDHKTNEAGSSSACTCQKRRTRRKSSTQKTEGKSENQQNASLSLSTPVTQPTYTLEPQRPTPPQAKAVPSEIILSCLGQPSVPPYPTLSQTTTSDALVVHMNNSNAAQNSFSPTSVVPTQLNHHPTITPSGNVQYSSVPYTPPRVTTEESEELRKMVDESPHLKTAKNRFQNQKMPENTVRLPNGVLDLMQLNAMSGQPPGQVGQVTILPGTQGQGFVNGSLSVQTTTSGSVSIPSGSAHSGRAPDQRIALLNHNTDSEMSSGMDTTPVHIQASMFNHSHAVGSKVSENLPQRVPTSGMMSSLGVGTVHQTSHTQTMPSKTLPSVSVETPALTTQGHIGPSSETPKSGNPGPSGMQSLPQSKHKMQLDSDAMDSSSSPLEMDFDPYEMLKNTLNLHDLDPETLSQSGIHEMADQGSDIMMDIQNSAHQIFPEKANKDSGHSSVNSSEECLNGRGESSSSLVEIADFSPEWSYPEGGIKVLVAGPWHSPSTEYSCVFDNFAVPASLLQPGVLRCFCPAHEKGLVPLHVMCNGSVISKSVLFEYKARRAAKTQQNSSKQSQQQEWIELNERQFQMALLERLEQIEKRLCHVSSNVTQQQGSSGLCNSHLSFEERVINVCEKLMQIIPSDDALLLTRHQIPRGMSLLHYAAALGYANLIKTLRRWRDIRECLVMELEVDPLNIDNHSCTPLMWACALGHKDAALRLYEWNPKCLRMSDRLHRLPISMARARGHTSLADCLEKMDGQNTTPASSNQISQPIEIPNTLSQLPAFMISSPASQTPDSSVGADFSPIGVENISPSSGVLSQLSVSPHSQGGNSPQSISSPHMSPLGASDTSEGSIPTSLYDDLQVLLDMDGELEIPNGHREFRGNELFKIPPPPPPPPMSSSGPQCSASTSMPSTSRMSSDDGFSAAGGTMWEELSKKRAENIASSLEKLKKMFAQQNGEDCSEESQESANKEQYLTLAEQILDALPARIKDDETSMNVDDINFGPPPYFPPLSVDIDEEIEDVNDYRSENINSPASTYSTTDSSCMPSPPNLSLDDEGQLDWADFFPDGLIDGTTLGGFSLLTLSDEEQRQLYKAALVIQNAFRQYKGRQQQKQQELEAAVIIQSYYRRYKDYVGYLQMSEAARVIQNRFRSYKNYRQFQESRRAAIIIQSRFRSYRANKQFRKSRDAAILIQQRFRDKRMARLKREQDAARKIQRFIRHYQNRLKS</sequence>
<feature type="compositionally biased region" description="Polar residues" evidence="10">
    <location>
        <begin position="1250"/>
        <end position="1267"/>
    </location>
</feature>
<dbReference type="SUPFAM" id="SSF52540">
    <property type="entry name" value="P-loop containing nucleoside triphosphate hydrolases"/>
    <property type="match status" value="1"/>
</dbReference>
<evidence type="ECO:0000256" key="5">
    <source>
        <dbReference type="ARBA" id="ARBA00023043"/>
    </source>
</evidence>
<reference evidence="12" key="1">
    <citation type="submission" date="2021-10" db="EMBL/GenBank/DDBJ databases">
        <title>Tropical sea cucumber genome reveals ecological adaptation and Cuvierian tubules defense mechanism.</title>
        <authorList>
            <person name="Chen T."/>
        </authorList>
    </citation>
    <scope>NUCLEOTIDE SEQUENCE</scope>
    <source>
        <strain evidence="12">Nanhai2018</strain>
        <tissue evidence="12">Muscle</tissue>
    </source>
</reference>
<dbReference type="PANTHER" id="PTHR23335:SF1">
    <property type="entry name" value="CALMODULIN-BINDING TRANSCRIPTION ACTIVATOR, ISOFORM F"/>
    <property type="match status" value="1"/>
</dbReference>
<dbReference type="SUPFAM" id="SSF48403">
    <property type="entry name" value="Ankyrin repeat"/>
    <property type="match status" value="1"/>
</dbReference>
<name>A0A9Q0YG96_HOLLE</name>
<dbReference type="CDD" id="cd23767">
    <property type="entry name" value="IQCD"/>
    <property type="match status" value="2"/>
</dbReference>
<evidence type="ECO:0000313" key="13">
    <source>
        <dbReference type="Proteomes" id="UP001152320"/>
    </source>
</evidence>
<dbReference type="InterPro" id="IPR027417">
    <property type="entry name" value="P-loop_NTPase"/>
</dbReference>
<keyword evidence="8" id="KW-0539">Nucleus</keyword>
<feature type="compositionally biased region" description="Polar residues" evidence="10">
    <location>
        <begin position="272"/>
        <end position="292"/>
    </location>
</feature>
<comment type="similarity">
    <text evidence="2">Belongs to the CAMTA family.</text>
</comment>
<comment type="subcellular location">
    <subcellularLocation>
        <location evidence="1">Nucleus</location>
    </subcellularLocation>
</comment>
<accession>A0A9Q0YG96</accession>
<evidence type="ECO:0000256" key="1">
    <source>
        <dbReference type="ARBA" id="ARBA00004123"/>
    </source>
</evidence>
<dbReference type="Pfam" id="PF03859">
    <property type="entry name" value="CG-1"/>
    <property type="match status" value="1"/>
</dbReference>
<keyword evidence="13" id="KW-1185">Reference proteome</keyword>
<comment type="subunit">
    <text evidence="9">May interact with calmodulin.</text>
</comment>
<feature type="compositionally biased region" description="Polar residues" evidence="10">
    <location>
        <begin position="1038"/>
        <end position="1061"/>
    </location>
</feature>
<dbReference type="Gene3D" id="1.25.40.20">
    <property type="entry name" value="Ankyrin repeat-containing domain"/>
    <property type="match status" value="1"/>
</dbReference>
<keyword evidence="3" id="KW-0677">Repeat</keyword>
<dbReference type="SMART" id="SM00015">
    <property type="entry name" value="IQ"/>
    <property type="match status" value="4"/>
</dbReference>
<dbReference type="Proteomes" id="UP001152320">
    <property type="component" value="Chromosome 21"/>
</dbReference>
<dbReference type="FunFam" id="2.60.40.10:FF:000089">
    <property type="entry name" value="calmodulin-binding transcription activator 2 isoform X1"/>
    <property type="match status" value="1"/>
</dbReference>
<protein>
    <submittedName>
        <fullName evidence="12">Calmodulin-binding transcription activator 1</fullName>
    </submittedName>
</protein>
<dbReference type="GO" id="GO:0005634">
    <property type="term" value="C:nucleus"/>
    <property type="evidence" value="ECO:0007669"/>
    <property type="project" value="UniProtKB-SubCell"/>
</dbReference>
<feature type="compositionally biased region" description="Polar residues" evidence="10">
    <location>
        <begin position="363"/>
        <end position="376"/>
    </location>
</feature>
<gene>
    <name evidence="12" type="ORF">HOLleu_39226</name>
</gene>
<dbReference type="InterPro" id="IPR005559">
    <property type="entry name" value="CG-1_dom"/>
</dbReference>
<dbReference type="SUPFAM" id="SSF81296">
    <property type="entry name" value="E set domains"/>
    <property type="match status" value="1"/>
</dbReference>
<feature type="domain" description="CG-1" evidence="11">
    <location>
        <begin position="43"/>
        <end position="168"/>
    </location>
</feature>
<feature type="region of interest" description="Disordered" evidence="10">
    <location>
        <begin position="1249"/>
        <end position="1271"/>
    </location>
</feature>
<proteinExistence type="inferred from homology"/>
<evidence type="ECO:0000256" key="2">
    <source>
        <dbReference type="ARBA" id="ARBA00008267"/>
    </source>
</evidence>
<feature type="region of interest" description="Disordered" evidence="10">
    <location>
        <begin position="1038"/>
        <end position="1076"/>
    </location>
</feature>
<dbReference type="PROSITE" id="PS50096">
    <property type="entry name" value="IQ"/>
    <property type="match status" value="3"/>
</dbReference>
<dbReference type="Pfam" id="PF01833">
    <property type="entry name" value="TIG"/>
    <property type="match status" value="1"/>
</dbReference>
<feature type="region of interest" description="Disordered" evidence="10">
    <location>
        <begin position="1103"/>
        <end position="1147"/>
    </location>
</feature>
<evidence type="ECO:0000256" key="10">
    <source>
        <dbReference type="SAM" id="MobiDB-lite"/>
    </source>
</evidence>
<evidence type="ECO:0000256" key="6">
    <source>
        <dbReference type="ARBA" id="ARBA00023159"/>
    </source>
</evidence>
<evidence type="ECO:0000313" key="12">
    <source>
        <dbReference type="EMBL" id="KAJ8021895.1"/>
    </source>
</evidence>
<dbReference type="InterPro" id="IPR002909">
    <property type="entry name" value="IPT_dom"/>
</dbReference>
<evidence type="ECO:0000256" key="3">
    <source>
        <dbReference type="ARBA" id="ARBA00022737"/>
    </source>
</evidence>
<dbReference type="PANTHER" id="PTHR23335">
    <property type="entry name" value="CALMODULIN-BINDING TRANSCRIPTION ACTIVATOR CAMTA"/>
    <property type="match status" value="1"/>
</dbReference>
<feature type="region of interest" description="Disordered" evidence="10">
    <location>
        <begin position="670"/>
        <end position="691"/>
    </location>
</feature>
<keyword evidence="7" id="KW-0804">Transcription</keyword>
<feature type="compositionally biased region" description="Polar residues" evidence="10">
    <location>
        <begin position="677"/>
        <end position="691"/>
    </location>
</feature>
<dbReference type="InterPro" id="IPR014756">
    <property type="entry name" value="Ig_E-set"/>
</dbReference>
<dbReference type="SMART" id="SM01076">
    <property type="entry name" value="CG-1"/>
    <property type="match status" value="1"/>
</dbReference>
<evidence type="ECO:0000256" key="9">
    <source>
        <dbReference type="ARBA" id="ARBA00029480"/>
    </source>
</evidence>
<dbReference type="Pfam" id="PF00612">
    <property type="entry name" value="IQ"/>
    <property type="match status" value="2"/>
</dbReference>
<dbReference type="EMBL" id="JAIZAY010000021">
    <property type="protein sequence ID" value="KAJ8021895.1"/>
    <property type="molecule type" value="Genomic_DNA"/>
</dbReference>
<evidence type="ECO:0000256" key="7">
    <source>
        <dbReference type="ARBA" id="ARBA00023163"/>
    </source>
</evidence>
<dbReference type="InterPro" id="IPR000048">
    <property type="entry name" value="IQ_motif_EF-hand-BS"/>
</dbReference>
<keyword evidence="5" id="KW-0040">ANK repeat</keyword>
<comment type="caution">
    <text evidence="12">The sequence shown here is derived from an EMBL/GenBank/DDBJ whole genome shotgun (WGS) entry which is preliminary data.</text>
</comment>
<dbReference type="OrthoDB" id="407555at2759"/>
<dbReference type="InterPro" id="IPR013783">
    <property type="entry name" value="Ig-like_fold"/>
</dbReference>
<feature type="compositionally biased region" description="Basic residues" evidence="10">
    <location>
        <begin position="254"/>
        <end position="263"/>
    </location>
</feature>
<feature type="region of interest" description="Disordered" evidence="10">
    <location>
        <begin position="363"/>
        <end position="384"/>
    </location>
</feature>
<feature type="region of interest" description="Disordered" evidence="10">
    <location>
        <begin position="531"/>
        <end position="615"/>
    </location>
</feature>
<dbReference type="InterPro" id="IPR036770">
    <property type="entry name" value="Ankyrin_rpt-contain_sf"/>
</dbReference>
<feature type="compositionally biased region" description="Low complexity" evidence="10">
    <location>
        <begin position="1127"/>
        <end position="1138"/>
    </location>
</feature>
<evidence type="ECO:0000259" key="11">
    <source>
        <dbReference type="PROSITE" id="PS51437"/>
    </source>
</evidence>
<dbReference type="GO" id="GO:0006357">
    <property type="term" value="P:regulation of transcription by RNA polymerase II"/>
    <property type="evidence" value="ECO:0007669"/>
    <property type="project" value="TreeGrafter"/>
</dbReference>
<feature type="compositionally biased region" description="Polar residues" evidence="10">
    <location>
        <begin position="545"/>
        <end position="584"/>
    </location>
</feature>
<dbReference type="Gene3D" id="1.20.5.190">
    <property type="match status" value="2"/>
</dbReference>
<dbReference type="PROSITE" id="PS51437">
    <property type="entry name" value="CG_1"/>
    <property type="match status" value="1"/>
</dbReference>
<feature type="compositionally biased region" description="Pro residues" evidence="10">
    <location>
        <begin position="1110"/>
        <end position="1119"/>
    </location>
</feature>
<dbReference type="GO" id="GO:0003690">
    <property type="term" value="F:double-stranded DNA binding"/>
    <property type="evidence" value="ECO:0007669"/>
    <property type="project" value="TreeGrafter"/>
</dbReference>
<evidence type="ECO:0000256" key="8">
    <source>
        <dbReference type="ARBA" id="ARBA00023242"/>
    </source>
</evidence>
<keyword evidence="4" id="KW-0805">Transcription regulation</keyword>
<keyword evidence="6" id="KW-0010">Activator</keyword>
<evidence type="ECO:0000256" key="4">
    <source>
        <dbReference type="ARBA" id="ARBA00023015"/>
    </source>
</evidence>
<organism evidence="12 13">
    <name type="scientific">Holothuria leucospilota</name>
    <name type="common">Black long sea cucumber</name>
    <name type="synonym">Mertensiothuria leucospilota</name>
    <dbReference type="NCBI Taxonomy" id="206669"/>
    <lineage>
        <taxon>Eukaryota</taxon>
        <taxon>Metazoa</taxon>
        <taxon>Echinodermata</taxon>
        <taxon>Eleutherozoa</taxon>
        <taxon>Echinozoa</taxon>
        <taxon>Holothuroidea</taxon>
        <taxon>Aspidochirotacea</taxon>
        <taxon>Aspidochirotida</taxon>
        <taxon>Holothuriidae</taxon>
        <taxon>Holothuria</taxon>
    </lineage>
</organism>
<dbReference type="Gene3D" id="2.60.40.10">
    <property type="entry name" value="Immunoglobulins"/>
    <property type="match status" value="1"/>
</dbReference>
<dbReference type="GO" id="GO:0003712">
    <property type="term" value="F:transcription coregulator activity"/>
    <property type="evidence" value="ECO:0007669"/>
    <property type="project" value="TreeGrafter"/>
</dbReference>
<feature type="region of interest" description="Disordered" evidence="10">
    <location>
        <begin position="238"/>
        <end position="303"/>
    </location>
</feature>